<dbReference type="PROSITE" id="PS51192">
    <property type="entry name" value="HELICASE_ATP_BIND_1"/>
    <property type="match status" value="1"/>
</dbReference>
<evidence type="ECO:0000256" key="2">
    <source>
        <dbReference type="ARBA" id="ARBA00022741"/>
    </source>
</evidence>
<dbReference type="InterPro" id="IPR005118">
    <property type="entry name" value="TRCF_C"/>
</dbReference>
<evidence type="ECO:0000256" key="6">
    <source>
        <dbReference type="ARBA" id="ARBA00022840"/>
    </source>
</evidence>
<keyword evidence="3" id="KW-0227">DNA damage</keyword>
<dbReference type="CDD" id="cd17991">
    <property type="entry name" value="DEXHc_TRCF"/>
    <property type="match status" value="1"/>
</dbReference>
<dbReference type="EMBL" id="AMCI01002078">
    <property type="protein sequence ID" value="EJX03690.1"/>
    <property type="molecule type" value="Genomic_DNA"/>
</dbReference>
<dbReference type="Pfam" id="PF00271">
    <property type="entry name" value="Helicase_C"/>
    <property type="match status" value="1"/>
</dbReference>
<evidence type="ECO:0000256" key="7">
    <source>
        <dbReference type="ARBA" id="ARBA00023125"/>
    </source>
</evidence>
<keyword evidence="4 11" id="KW-0378">Hydrolase</keyword>
<dbReference type="SMART" id="SM00487">
    <property type="entry name" value="DEXDc"/>
    <property type="match status" value="1"/>
</dbReference>
<dbReference type="EC" id="3.6.1.-" evidence="11"/>
<dbReference type="InterPro" id="IPR036101">
    <property type="entry name" value="CarD-like/TRCF_RID_sf"/>
</dbReference>
<gene>
    <name evidence="11" type="ORF">EVA_08208</name>
</gene>
<dbReference type="InterPro" id="IPR047112">
    <property type="entry name" value="RecG/Mfd"/>
</dbReference>
<evidence type="ECO:0000256" key="4">
    <source>
        <dbReference type="ARBA" id="ARBA00022801"/>
    </source>
</evidence>
<dbReference type="GO" id="GO:0016787">
    <property type="term" value="F:hydrolase activity"/>
    <property type="evidence" value="ECO:0007669"/>
    <property type="project" value="UniProtKB-KW"/>
</dbReference>
<keyword evidence="5" id="KW-0347">Helicase</keyword>
<name>J9GTK7_9ZZZZ</name>
<evidence type="ECO:0000256" key="5">
    <source>
        <dbReference type="ARBA" id="ARBA00022806"/>
    </source>
</evidence>
<dbReference type="Pfam" id="PF00270">
    <property type="entry name" value="DEAD"/>
    <property type="match status" value="1"/>
</dbReference>
<dbReference type="InterPro" id="IPR014001">
    <property type="entry name" value="Helicase_ATP-bd"/>
</dbReference>
<evidence type="ECO:0000259" key="10">
    <source>
        <dbReference type="PROSITE" id="PS51194"/>
    </source>
</evidence>
<dbReference type="GO" id="GO:0003678">
    <property type="term" value="F:DNA helicase activity"/>
    <property type="evidence" value="ECO:0007669"/>
    <property type="project" value="TreeGrafter"/>
</dbReference>
<dbReference type="SUPFAM" id="SSF52540">
    <property type="entry name" value="P-loop containing nucleoside triphosphate hydrolases"/>
    <property type="match status" value="4"/>
</dbReference>
<dbReference type="Gene3D" id="3.40.50.11180">
    <property type="match status" value="1"/>
</dbReference>
<dbReference type="InterPro" id="IPR003711">
    <property type="entry name" value="CarD-like/TRCF_RID"/>
</dbReference>
<organism evidence="11">
    <name type="scientific">gut metagenome</name>
    <dbReference type="NCBI Taxonomy" id="749906"/>
    <lineage>
        <taxon>unclassified sequences</taxon>
        <taxon>metagenomes</taxon>
        <taxon>organismal metagenomes</taxon>
    </lineage>
</organism>
<accession>J9GTK7</accession>
<dbReference type="AlphaFoldDB" id="J9GTK7"/>
<reference evidence="11" key="1">
    <citation type="journal article" date="2012" name="PLoS ONE">
        <title>Gene sets for utilization of primary and secondary nutrition supplies in the distal gut of endangered iberian lynx.</title>
        <authorList>
            <person name="Alcaide M."/>
            <person name="Messina E."/>
            <person name="Richter M."/>
            <person name="Bargiela R."/>
            <person name="Peplies J."/>
            <person name="Huws S.A."/>
            <person name="Newbold C.J."/>
            <person name="Golyshin P.N."/>
            <person name="Simon M.A."/>
            <person name="Lopez G."/>
            <person name="Yakimov M.M."/>
            <person name="Ferrer M."/>
        </authorList>
    </citation>
    <scope>NUCLEOTIDE SEQUENCE</scope>
</reference>
<dbReference type="PANTHER" id="PTHR47964:SF1">
    <property type="entry name" value="ATP-DEPENDENT DNA HELICASE HOMOLOG RECG, CHLOROPLASTIC"/>
    <property type="match status" value="1"/>
</dbReference>
<dbReference type="Gene3D" id="3.40.50.300">
    <property type="entry name" value="P-loop containing nucleotide triphosphate hydrolases"/>
    <property type="match status" value="2"/>
</dbReference>
<evidence type="ECO:0000256" key="1">
    <source>
        <dbReference type="ARBA" id="ARBA00022490"/>
    </source>
</evidence>
<keyword evidence="1" id="KW-0963">Cytoplasm</keyword>
<dbReference type="HAMAP" id="MF_00969">
    <property type="entry name" value="TRCF"/>
    <property type="match status" value="1"/>
</dbReference>
<protein>
    <submittedName>
        <fullName evidence="11">Transcription-repair coupling factor</fullName>
        <ecNumber evidence="11">3.6.1.-</ecNumber>
    </submittedName>
</protein>
<dbReference type="Gene3D" id="3.30.2060.10">
    <property type="entry name" value="Penicillin-binding protein 1b domain"/>
    <property type="match status" value="1"/>
</dbReference>
<dbReference type="InterPro" id="IPR027417">
    <property type="entry name" value="P-loop_NTPase"/>
</dbReference>
<evidence type="ECO:0000259" key="9">
    <source>
        <dbReference type="PROSITE" id="PS51192"/>
    </source>
</evidence>
<dbReference type="InterPro" id="IPR037235">
    <property type="entry name" value="TRCF-like_C_D7"/>
</dbReference>
<dbReference type="Gene3D" id="2.40.10.170">
    <property type="match status" value="1"/>
</dbReference>
<sequence length="1142" mass="129870">MDLNALLQKYSQHPQVKPLALICQRQEPARVWCEGLQASSAPVVLAAITGFKNICRPFLVVLNDEEEAGYFYHDLMQLLDDEQVAFFPSTYRRAVKYGQRDAANEILRMDVLNRLTKLQQQPPQGPIFIVTFPAALTEKVASQRQMEENTLQLEEGGSYDLTTLTRRLLEIGFKSRDYVYEPGEFAVRGSILDIYSFSSEQPYRIDFFGDEIDSIRTFEVQTQLSVERKKGVSIVPEVEQGKEEEGVPFTDFLPKSTCLISRNLNFVYEKVEQVYQEGFTRQALAAEAANSEMEEAEIQQRLIRENLLVGRGELERHFNTLQRIDIGTHPSCALPETTLHFQMRPQPLFHKNFDLVHQHFSQVLADGYSIYMLAESQKQNERLKDILEAPDNGKGLLGSFTPVCHTLHEGFYDDSLKLCLFTDHQLFDRYHKYNLRSDHARDAKMALTLKELMKFEPGDFVVHVDHGVGRFAGLVRMVNPDGSMQEVIKILYQNDDVVFVSIHALHKISKYKGKEGEPPRLSKLGTGAWEKMKERTKKKIKDIARDLIRLYSRRKEEKGFAFSPDSFMQHELEASFAYEDTPDQLRVTQEVKADMERPLPMDRLVCGDVGFGKTEIAVRAAMKAAADSKQVAVLVPTTVLALQHYKTFASRLKNFPVRVDYLSRARTPQQTKALLHDLEEGKIDIVVGTHKLIGKSVRFKDLGLLIIDEEQKFGVAVKEKLRQLKVNVDTLTMSATPIPRTLQFSLMGARDFSVIQTPPPNRHPIQTEIHTFNHEIIADAINFELSRNGQVYIVTHRVAALESLANLVKQHVPDARVVTGHGQMSPTELEKVIMDFANHDYDVLISTTIVENGIDIPNANTIIIDNAHHFGLSDLHQMRGRVGRGNRKAFCYLLAPPLSLLNDESRRRLEAIENFSDLGSGIHIAMQDLDIRGAGNLLGSEQSGFIADLGYETYQKILAEAISELKNEEFADLYAEEIKASQESVTGELFVNDCSVECDLRAYFPEDYVPGSSERMLLYRELDSLTNEAQIEAFRSRMEDRFGPLPPEGEELLRVVPLRLYGRKAGAERLLLKNGKMTLYFVSHNESPFYQSATFGHIIDYAAHHYRKCMISEEKGHRRMWVKEVTSVEQALTTLKTILQIS</sequence>
<dbReference type="PROSITE" id="PS51194">
    <property type="entry name" value="HELICASE_CTER"/>
    <property type="match status" value="1"/>
</dbReference>
<keyword evidence="2" id="KW-0547">Nucleotide-binding</keyword>
<dbReference type="InterPro" id="IPR041471">
    <property type="entry name" value="UvrB_inter"/>
</dbReference>
<keyword evidence="6" id="KW-0067">ATP-binding</keyword>
<dbReference type="GO" id="GO:0006281">
    <property type="term" value="P:DNA repair"/>
    <property type="evidence" value="ECO:0007669"/>
    <property type="project" value="UniProtKB-KW"/>
</dbReference>
<comment type="caution">
    <text evidence="11">The sequence shown here is derived from an EMBL/GenBank/DDBJ whole genome shotgun (WGS) entry which is preliminary data.</text>
</comment>
<dbReference type="Pfam" id="PF03461">
    <property type="entry name" value="TRCF"/>
    <property type="match status" value="1"/>
</dbReference>
<dbReference type="InterPro" id="IPR001650">
    <property type="entry name" value="Helicase_C-like"/>
</dbReference>
<dbReference type="GO" id="GO:0003684">
    <property type="term" value="F:damaged DNA binding"/>
    <property type="evidence" value="ECO:0007669"/>
    <property type="project" value="InterPro"/>
</dbReference>
<keyword evidence="8" id="KW-0234">DNA repair</keyword>
<dbReference type="PANTHER" id="PTHR47964">
    <property type="entry name" value="ATP-DEPENDENT DNA HELICASE HOMOLOG RECG, CHLOROPLASTIC"/>
    <property type="match status" value="1"/>
</dbReference>
<dbReference type="SMART" id="SM00982">
    <property type="entry name" value="TRCF"/>
    <property type="match status" value="1"/>
</dbReference>
<evidence type="ECO:0000256" key="3">
    <source>
        <dbReference type="ARBA" id="ARBA00022763"/>
    </source>
</evidence>
<evidence type="ECO:0000313" key="11">
    <source>
        <dbReference type="EMBL" id="EJX03690.1"/>
    </source>
</evidence>
<dbReference type="SMART" id="SM00490">
    <property type="entry name" value="HELICc"/>
    <property type="match status" value="1"/>
</dbReference>
<dbReference type="InterPro" id="IPR011545">
    <property type="entry name" value="DEAD/DEAH_box_helicase_dom"/>
</dbReference>
<dbReference type="InterPro" id="IPR004576">
    <property type="entry name" value="Mfd"/>
</dbReference>
<dbReference type="SUPFAM" id="SSF143517">
    <property type="entry name" value="TRCF domain-like"/>
    <property type="match status" value="1"/>
</dbReference>
<dbReference type="Pfam" id="PF17757">
    <property type="entry name" value="UvrB_inter"/>
    <property type="match status" value="1"/>
</dbReference>
<dbReference type="SMART" id="SM01058">
    <property type="entry name" value="CarD_TRCF"/>
    <property type="match status" value="1"/>
</dbReference>
<proteinExistence type="inferred from homology"/>
<keyword evidence="7" id="KW-0238">DNA-binding</keyword>
<dbReference type="Pfam" id="PF02559">
    <property type="entry name" value="CarD_TRCF_RID"/>
    <property type="match status" value="1"/>
</dbReference>
<dbReference type="Gene3D" id="3.90.1150.50">
    <property type="entry name" value="Transcription-repair-coupling factor, D7 domain"/>
    <property type="match status" value="1"/>
</dbReference>
<dbReference type="SUPFAM" id="SSF141259">
    <property type="entry name" value="CarD-like"/>
    <property type="match status" value="1"/>
</dbReference>
<dbReference type="NCBIfam" id="TIGR00580">
    <property type="entry name" value="mfd"/>
    <property type="match status" value="1"/>
</dbReference>
<feature type="domain" description="Helicase ATP-binding" evidence="9">
    <location>
        <begin position="594"/>
        <end position="755"/>
    </location>
</feature>
<feature type="domain" description="Helicase C-terminal" evidence="10">
    <location>
        <begin position="776"/>
        <end position="930"/>
    </location>
</feature>
<evidence type="ECO:0000256" key="8">
    <source>
        <dbReference type="ARBA" id="ARBA00023204"/>
    </source>
</evidence>
<dbReference type="GO" id="GO:0005524">
    <property type="term" value="F:ATP binding"/>
    <property type="evidence" value="ECO:0007669"/>
    <property type="project" value="UniProtKB-KW"/>
</dbReference>